<protein>
    <submittedName>
        <fullName evidence="1">Uncharacterized protein</fullName>
    </submittedName>
</protein>
<sequence>MVFIKIWSTKLKAIRFSRHELNYPVKFDANNLVFRNFLDVCGSAHPELKSSRLPSPPFLGLQLVAAQRLGQVKHLVSKRIVKRSTNIKRIMVHSTVS</sequence>
<accession>T1KIT7</accession>
<dbReference type="HOGENOM" id="CLU_2349403_0_0_1"/>
<evidence type="ECO:0000313" key="2">
    <source>
        <dbReference type="Proteomes" id="UP000015104"/>
    </source>
</evidence>
<evidence type="ECO:0000313" key="1">
    <source>
        <dbReference type="EnsemblMetazoa" id="tetur12g02520.1"/>
    </source>
</evidence>
<organism evidence="1 2">
    <name type="scientific">Tetranychus urticae</name>
    <name type="common">Two-spotted spider mite</name>
    <dbReference type="NCBI Taxonomy" id="32264"/>
    <lineage>
        <taxon>Eukaryota</taxon>
        <taxon>Metazoa</taxon>
        <taxon>Ecdysozoa</taxon>
        <taxon>Arthropoda</taxon>
        <taxon>Chelicerata</taxon>
        <taxon>Arachnida</taxon>
        <taxon>Acari</taxon>
        <taxon>Acariformes</taxon>
        <taxon>Trombidiformes</taxon>
        <taxon>Prostigmata</taxon>
        <taxon>Eleutherengona</taxon>
        <taxon>Raphignathae</taxon>
        <taxon>Tetranychoidea</taxon>
        <taxon>Tetranychidae</taxon>
        <taxon>Tetranychus</taxon>
    </lineage>
</organism>
<reference evidence="2" key="1">
    <citation type="submission" date="2011-08" db="EMBL/GenBank/DDBJ databases">
        <authorList>
            <person name="Rombauts S."/>
        </authorList>
    </citation>
    <scope>NUCLEOTIDE SEQUENCE</scope>
    <source>
        <strain evidence="2">London</strain>
    </source>
</reference>
<dbReference type="EnsemblMetazoa" id="tetur12g02520.1">
    <property type="protein sequence ID" value="tetur12g02520.1"/>
    <property type="gene ID" value="tetur12g02520"/>
</dbReference>
<name>T1KIT7_TETUR</name>
<keyword evidence="2" id="KW-1185">Reference proteome</keyword>
<dbReference type="Proteomes" id="UP000015104">
    <property type="component" value="Unassembled WGS sequence"/>
</dbReference>
<reference evidence="1" key="2">
    <citation type="submission" date="2015-06" db="UniProtKB">
        <authorList>
            <consortium name="EnsemblMetazoa"/>
        </authorList>
    </citation>
    <scope>IDENTIFICATION</scope>
</reference>
<proteinExistence type="predicted"/>
<dbReference type="AlphaFoldDB" id="T1KIT7"/>
<dbReference type="EMBL" id="CAEY01000114">
    <property type="status" value="NOT_ANNOTATED_CDS"/>
    <property type="molecule type" value="Genomic_DNA"/>
</dbReference>